<reference evidence="2" key="1">
    <citation type="journal article" date="2021" name="Front. Microbiol.">
        <title>Comprehensive Comparative Genomics and Phenotyping of Methylobacterium Species.</title>
        <authorList>
            <person name="Alessa O."/>
            <person name="Ogura Y."/>
            <person name="Fujitani Y."/>
            <person name="Takami H."/>
            <person name="Hayashi T."/>
            <person name="Sahin N."/>
            <person name="Tani A."/>
        </authorList>
    </citation>
    <scope>NUCLEOTIDE SEQUENCE</scope>
    <source>
        <strain evidence="2">DSM 17168</strain>
    </source>
</reference>
<dbReference type="SMART" id="SM00100">
    <property type="entry name" value="cNMP"/>
    <property type="match status" value="1"/>
</dbReference>
<evidence type="ECO:0000313" key="2">
    <source>
        <dbReference type="EMBL" id="GJE03399.1"/>
    </source>
</evidence>
<accession>A0ABQ4SNS3</accession>
<dbReference type="InterPro" id="IPR018490">
    <property type="entry name" value="cNMP-bd_dom_sf"/>
</dbReference>
<dbReference type="InterPro" id="IPR014710">
    <property type="entry name" value="RmlC-like_jellyroll"/>
</dbReference>
<dbReference type="InterPro" id="IPR000595">
    <property type="entry name" value="cNMP-bd_dom"/>
</dbReference>
<dbReference type="EMBL" id="BPQQ01000075">
    <property type="protein sequence ID" value="GJE03399.1"/>
    <property type="molecule type" value="Genomic_DNA"/>
</dbReference>
<evidence type="ECO:0000259" key="1">
    <source>
        <dbReference type="PROSITE" id="PS50042"/>
    </source>
</evidence>
<sequence length="152" mass="15954">MALDDDIAILAAAPLFGLMNRDALRLISFAAEHRSLDAEAVLFTRGDAADGGYVVLRGTIRLDPRPASAPAVEAGPSSLIGRTALFLTQTRPTTARAATPAEVMVITRALMRRVLEVFPDAAAAIHDDLAEDLARLTGDLAGSRAARPDPPG</sequence>
<dbReference type="Proteomes" id="UP001055153">
    <property type="component" value="Unassembled WGS sequence"/>
</dbReference>
<dbReference type="SUPFAM" id="SSF51206">
    <property type="entry name" value="cAMP-binding domain-like"/>
    <property type="match status" value="1"/>
</dbReference>
<name>A0ABQ4SNS3_9HYPH</name>
<dbReference type="Gene3D" id="2.60.120.10">
    <property type="entry name" value="Jelly Rolls"/>
    <property type="match status" value="1"/>
</dbReference>
<dbReference type="Pfam" id="PF00027">
    <property type="entry name" value="cNMP_binding"/>
    <property type="match status" value="1"/>
</dbReference>
<gene>
    <name evidence="2" type="ORF">GMJLKIPL_5353</name>
</gene>
<proteinExistence type="predicted"/>
<feature type="domain" description="Cyclic nucleotide-binding" evidence="1">
    <location>
        <begin position="15"/>
        <end position="132"/>
    </location>
</feature>
<protein>
    <recommendedName>
        <fullName evidence="1">Cyclic nucleotide-binding domain-containing protein</fullName>
    </recommendedName>
</protein>
<reference evidence="2" key="2">
    <citation type="submission" date="2021-08" db="EMBL/GenBank/DDBJ databases">
        <authorList>
            <person name="Tani A."/>
            <person name="Ola A."/>
            <person name="Ogura Y."/>
            <person name="Katsura K."/>
            <person name="Hayashi T."/>
        </authorList>
    </citation>
    <scope>NUCLEOTIDE SEQUENCE</scope>
    <source>
        <strain evidence="2">DSM 17168</strain>
    </source>
</reference>
<evidence type="ECO:0000313" key="3">
    <source>
        <dbReference type="Proteomes" id="UP001055153"/>
    </source>
</evidence>
<dbReference type="PROSITE" id="PS50042">
    <property type="entry name" value="CNMP_BINDING_3"/>
    <property type="match status" value="1"/>
</dbReference>
<organism evidence="2 3">
    <name type="scientific">Methylobacterium isbiliense</name>
    <dbReference type="NCBI Taxonomy" id="315478"/>
    <lineage>
        <taxon>Bacteria</taxon>
        <taxon>Pseudomonadati</taxon>
        <taxon>Pseudomonadota</taxon>
        <taxon>Alphaproteobacteria</taxon>
        <taxon>Hyphomicrobiales</taxon>
        <taxon>Methylobacteriaceae</taxon>
        <taxon>Methylobacterium</taxon>
    </lineage>
</organism>
<keyword evidence="3" id="KW-1185">Reference proteome</keyword>
<dbReference type="CDD" id="cd00038">
    <property type="entry name" value="CAP_ED"/>
    <property type="match status" value="1"/>
</dbReference>
<dbReference type="RefSeq" id="WP_238240795.1">
    <property type="nucleotide sequence ID" value="NZ_BPQQ01000075.1"/>
</dbReference>
<comment type="caution">
    <text evidence="2">The sequence shown here is derived from an EMBL/GenBank/DDBJ whole genome shotgun (WGS) entry which is preliminary data.</text>
</comment>